<dbReference type="EMBL" id="KB932203">
    <property type="protein sequence ID" value="KCV71164.1"/>
    <property type="molecule type" value="Genomic_DNA"/>
</dbReference>
<feature type="region of interest" description="Disordered" evidence="1">
    <location>
        <begin position="33"/>
        <end position="55"/>
    </location>
</feature>
<accession>A0A058ZA36</accession>
<dbReference type="RefSeq" id="XP_009494287.1">
    <property type="nucleotide sequence ID" value="XM_009496012.1"/>
</dbReference>
<dbReference type="Proteomes" id="UP000030693">
    <property type="component" value="Unassembled WGS sequence"/>
</dbReference>
<protein>
    <recommendedName>
        <fullName evidence="2">DUF1279 domain-containing protein</fullName>
    </recommendedName>
</protein>
<evidence type="ECO:0000313" key="3">
    <source>
        <dbReference type="EMBL" id="KCV71164.1"/>
    </source>
</evidence>
<dbReference type="AlphaFoldDB" id="A0A058ZA36"/>
<organism evidence="3">
    <name type="scientific">Fonticula alba</name>
    <name type="common">Slime mold</name>
    <dbReference type="NCBI Taxonomy" id="691883"/>
    <lineage>
        <taxon>Eukaryota</taxon>
        <taxon>Rotosphaerida</taxon>
        <taxon>Fonticulaceae</taxon>
        <taxon>Fonticula</taxon>
    </lineage>
</organism>
<proteinExistence type="predicted"/>
<feature type="domain" description="DUF1279" evidence="2">
    <location>
        <begin position="63"/>
        <end position="149"/>
    </location>
</feature>
<evidence type="ECO:0000313" key="4">
    <source>
        <dbReference type="Proteomes" id="UP000030693"/>
    </source>
</evidence>
<dbReference type="eggNOG" id="KOG4526">
    <property type="taxonomic scope" value="Eukaryota"/>
</dbReference>
<feature type="region of interest" description="Disordered" evidence="1">
    <location>
        <begin position="165"/>
        <end position="192"/>
    </location>
</feature>
<dbReference type="OMA" id="PRCLMST"/>
<name>A0A058ZA36_FONAL</name>
<dbReference type="InterPro" id="IPR045866">
    <property type="entry name" value="FAM210A/B-like"/>
</dbReference>
<dbReference type="PANTHER" id="PTHR21377:SF0">
    <property type="entry name" value="PROTEIN FAM210B, MITOCHONDRIAL"/>
    <property type="match status" value="1"/>
</dbReference>
<evidence type="ECO:0000259" key="2">
    <source>
        <dbReference type="Pfam" id="PF06916"/>
    </source>
</evidence>
<dbReference type="GO" id="GO:0005739">
    <property type="term" value="C:mitochondrion"/>
    <property type="evidence" value="ECO:0007669"/>
    <property type="project" value="TreeGrafter"/>
</dbReference>
<dbReference type="InterPro" id="IPR009688">
    <property type="entry name" value="FAM210A/B-like_dom"/>
</dbReference>
<sequence length="192" mass="20358">MLSLRSGLAPATRHLMLAQRSAGLLAPRCLMSTQTSAGQQTPPPPNGDAPKPEEETKKLSLAEKMKHMTKTYGPVAIGVHSTVYMVTISSMYVALKSGVDVTSLMSKVGLDRLIDLSTLDPNSGTLLMAFILAKCTSPIRTPLTLALTPPAARMVDRTLIRMGYPPRFTGKKPAPPTSPSSDGNKGDSNPSA</sequence>
<dbReference type="PANTHER" id="PTHR21377">
    <property type="entry name" value="PROTEIN FAM210B, MITOCHONDRIAL"/>
    <property type="match status" value="1"/>
</dbReference>
<dbReference type="GeneID" id="20526840"/>
<dbReference type="OrthoDB" id="426386at2759"/>
<evidence type="ECO:0000256" key="1">
    <source>
        <dbReference type="SAM" id="MobiDB-lite"/>
    </source>
</evidence>
<feature type="compositionally biased region" description="Polar residues" evidence="1">
    <location>
        <begin position="179"/>
        <end position="192"/>
    </location>
</feature>
<keyword evidence="4" id="KW-1185">Reference proteome</keyword>
<gene>
    <name evidence="3" type="ORF">H696_02115</name>
</gene>
<reference evidence="3" key="1">
    <citation type="submission" date="2013-04" db="EMBL/GenBank/DDBJ databases">
        <title>The Genome Sequence of Fonticula alba ATCC 38817.</title>
        <authorList>
            <consortium name="The Broad Institute Genomics Platform"/>
            <person name="Russ C."/>
            <person name="Cuomo C."/>
            <person name="Burger G."/>
            <person name="Gray M.W."/>
            <person name="Holland P.W.H."/>
            <person name="King N."/>
            <person name="Lang F.B.F."/>
            <person name="Roger A.J."/>
            <person name="Ruiz-Trillo I."/>
            <person name="Brown M."/>
            <person name="Walker B."/>
            <person name="Young S."/>
            <person name="Zeng Q."/>
            <person name="Gargeya S."/>
            <person name="Fitzgerald M."/>
            <person name="Haas B."/>
            <person name="Abouelleil A."/>
            <person name="Allen A.W."/>
            <person name="Alvarado L."/>
            <person name="Arachchi H.M."/>
            <person name="Berlin A.M."/>
            <person name="Chapman S.B."/>
            <person name="Gainer-Dewar J."/>
            <person name="Goldberg J."/>
            <person name="Griggs A."/>
            <person name="Gujja S."/>
            <person name="Hansen M."/>
            <person name="Howarth C."/>
            <person name="Imamovic A."/>
            <person name="Ireland A."/>
            <person name="Larimer J."/>
            <person name="McCowan C."/>
            <person name="Murphy C."/>
            <person name="Pearson M."/>
            <person name="Poon T.W."/>
            <person name="Priest M."/>
            <person name="Roberts A."/>
            <person name="Saif S."/>
            <person name="Shea T."/>
            <person name="Sisk P."/>
            <person name="Sykes S."/>
            <person name="Wortman J."/>
            <person name="Nusbaum C."/>
            <person name="Birren B."/>
        </authorList>
    </citation>
    <scope>NUCLEOTIDE SEQUENCE [LARGE SCALE GENOMIC DNA]</scope>
    <source>
        <strain evidence="3">ATCC 38817</strain>
    </source>
</reference>
<dbReference type="Pfam" id="PF06916">
    <property type="entry name" value="FAM210A-B_dom"/>
    <property type="match status" value="1"/>
</dbReference>